<dbReference type="InterPro" id="IPR017248">
    <property type="entry name" value="HAX-1"/>
</dbReference>
<dbReference type="GO" id="GO:0030833">
    <property type="term" value="P:regulation of actin filament polymerization"/>
    <property type="evidence" value="ECO:0007669"/>
    <property type="project" value="TreeGrafter"/>
</dbReference>
<accession>A0A835GQD4</accession>
<comment type="caution">
    <text evidence="1">The sequence shown here is derived from an EMBL/GenBank/DDBJ whole genome shotgun (WGS) entry which is preliminary data.</text>
</comment>
<dbReference type="PANTHER" id="PTHR14938:SF2">
    <property type="entry name" value="HCLS1-ASSOCIATED PROTEIN X-1"/>
    <property type="match status" value="1"/>
</dbReference>
<keyword evidence="2" id="KW-1185">Reference proteome</keyword>
<organism evidence="1 2">
    <name type="scientific">Spodoptera exigua</name>
    <name type="common">Beet armyworm</name>
    <name type="synonym">Noctua fulgens</name>
    <dbReference type="NCBI Taxonomy" id="7107"/>
    <lineage>
        <taxon>Eukaryota</taxon>
        <taxon>Metazoa</taxon>
        <taxon>Ecdysozoa</taxon>
        <taxon>Arthropoda</taxon>
        <taxon>Hexapoda</taxon>
        <taxon>Insecta</taxon>
        <taxon>Pterygota</taxon>
        <taxon>Neoptera</taxon>
        <taxon>Endopterygota</taxon>
        <taxon>Lepidoptera</taxon>
        <taxon>Glossata</taxon>
        <taxon>Ditrysia</taxon>
        <taxon>Noctuoidea</taxon>
        <taxon>Noctuidae</taxon>
        <taxon>Amphipyrinae</taxon>
        <taxon>Spodoptera</taxon>
    </lineage>
</organism>
<dbReference type="Proteomes" id="UP000648187">
    <property type="component" value="Unassembled WGS sequence"/>
</dbReference>
<dbReference type="GO" id="GO:0030136">
    <property type="term" value="C:clathrin-coated vesicle"/>
    <property type="evidence" value="ECO:0007669"/>
    <property type="project" value="TreeGrafter"/>
</dbReference>
<evidence type="ECO:0000313" key="2">
    <source>
        <dbReference type="Proteomes" id="UP000648187"/>
    </source>
</evidence>
<proteinExistence type="predicted"/>
<sequence>MAQNNFMDKLRMFLGIKQDPPRNDFRNPIWSSDDEDDGDELYTRHEMKDFNTAMDIHQEFSRQMHEMIETFSTMFGDVKTFINENPFDSFTTINPLPPEHGEQENFPEGNIRDYYLKPGYHNRQQEQIKEDIDLDGKISSNEISGLLKTKKDNQIVPVTPFNGELVPGRSFCQTIITTSVTKPDGSVETRRIVKRGNEIVEETVTSTTTGTDTRMPPLNPGLDNLSTPGHIYSSVLSELSSLFRHFY</sequence>
<name>A0A835GQD4_SPOEX</name>
<dbReference type="EMBL" id="JACKWZ010000032">
    <property type="protein sequence ID" value="KAF9420436.1"/>
    <property type="molecule type" value="Genomic_DNA"/>
</dbReference>
<dbReference type="GO" id="GO:0016529">
    <property type="term" value="C:sarcoplasmic reticulum"/>
    <property type="evidence" value="ECO:0007669"/>
    <property type="project" value="TreeGrafter"/>
</dbReference>
<dbReference type="GO" id="GO:0005739">
    <property type="term" value="C:mitochondrion"/>
    <property type="evidence" value="ECO:0007669"/>
    <property type="project" value="TreeGrafter"/>
</dbReference>
<reference evidence="1" key="1">
    <citation type="submission" date="2020-08" db="EMBL/GenBank/DDBJ databases">
        <title>Spodoptera exigua strain:BAW_Kor-Di-RS1 Genome sequencing and assembly.</title>
        <authorList>
            <person name="Kim J."/>
            <person name="Nam H.Y."/>
            <person name="Kwon M."/>
            <person name="Choi J.H."/>
            <person name="Cho S.R."/>
            <person name="Kim G.-H."/>
        </authorList>
    </citation>
    <scope>NUCLEOTIDE SEQUENCE</scope>
    <source>
        <strain evidence="1">BAW_Kor-Di-RS1</strain>
        <tissue evidence="1">Whole-body</tissue>
    </source>
</reference>
<evidence type="ECO:0008006" key="3">
    <source>
        <dbReference type="Google" id="ProtNLM"/>
    </source>
</evidence>
<gene>
    <name evidence="1" type="ORF">HW555_003358</name>
</gene>
<dbReference type="AlphaFoldDB" id="A0A835GQD4"/>
<dbReference type="PANTHER" id="PTHR14938">
    <property type="entry name" value="HCLS1-ASSOCIATED PROTEIN X-1"/>
    <property type="match status" value="1"/>
</dbReference>
<dbReference type="GO" id="GO:0016324">
    <property type="term" value="C:apical plasma membrane"/>
    <property type="evidence" value="ECO:0007669"/>
    <property type="project" value="TreeGrafter"/>
</dbReference>
<dbReference type="GO" id="GO:0043066">
    <property type="term" value="P:negative regulation of apoptotic process"/>
    <property type="evidence" value="ECO:0007669"/>
    <property type="project" value="InterPro"/>
</dbReference>
<protein>
    <recommendedName>
        <fullName evidence="3">HCLS1-associated protein X-1</fullName>
    </recommendedName>
</protein>
<dbReference type="GO" id="GO:0015629">
    <property type="term" value="C:actin cytoskeleton"/>
    <property type="evidence" value="ECO:0007669"/>
    <property type="project" value="TreeGrafter"/>
</dbReference>
<evidence type="ECO:0000313" key="1">
    <source>
        <dbReference type="EMBL" id="KAF9420436.1"/>
    </source>
</evidence>